<evidence type="ECO:0000259" key="9">
    <source>
        <dbReference type="SMART" id="SM00911"/>
    </source>
</evidence>
<dbReference type="GO" id="GO:0016301">
    <property type="term" value="F:kinase activity"/>
    <property type="evidence" value="ECO:0007669"/>
    <property type="project" value="UniProtKB-KW"/>
</dbReference>
<feature type="domain" description="Signal transduction histidine kinase HWE region" evidence="9">
    <location>
        <begin position="154"/>
        <end position="235"/>
    </location>
</feature>
<dbReference type="PANTHER" id="PTHR41523:SF7">
    <property type="entry name" value="HISTIDINE KINASE"/>
    <property type="match status" value="1"/>
</dbReference>
<evidence type="ECO:0000256" key="8">
    <source>
        <dbReference type="SAM" id="Phobius"/>
    </source>
</evidence>
<protein>
    <recommendedName>
        <fullName evidence="2">histidine kinase</fullName>
        <ecNumber evidence="2">2.7.13.3</ecNumber>
    </recommendedName>
</protein>
<dbReference type="RefSeq" id="WP_252165503.1">
    <property type="nucleotide sequence ID" value="NZ_CP084930.1"/>
</dbReference>
<dbReference type="EMBL" id="CP084930">
    <property type="protein sequence ID" value="USI71690.1"/>
    <property type="molecule type" value="Genomic_DNA"/>
</dbReference>
<evidence type="ECO:0000256" key="4">
    <source>
        <dbReference type="ARBA" id="ARBA00022679"/>
    </source>
</evidence>
<dbReference type="Proteomes" id="UP001056937">
    <property type="component" value="Chromosome 1"/>
</dbReference>
<comment type="catalytic activity">
    <reaction evidence="1">
        <text>ATP + protein L-histidine = ADP + protein N-phospho-L-histidine.</text>
        <dbReference type="EC" id="2.7.13.3"/>
    </reaction>
</comment>
<name>A0ABY4X4A6_9SPHN</name>
<evidence type="ECO:0000256" key="7">
    <source>
        <dbReference type="ARBA" id="ARBA00022840"/>
    </source>
</evidence>
<feature type="transmembrane region" description="Helical" evidence="8">
    <location>
        <begin position="26"/>
        <end position="47"/>
    </location>
</feature>
<reference evidence="10" key="1">
    <citation type="journal article" date="2022" name="Toxins">
        <title>Genomic Analysis of Sphingopyxis sp. USTB-05 for Biodegrading Cyanobacterial Hepatotoxins.</title>
        <authorList>
            <person name="Liu C."/>
            <person name="Xu Q."/>
            <person name="Zhao Z."/>
            <person name="Zhang H."/>
            <person name="Liu X."/>
            <person name="Yin C."/>
            <person name="Liu Y."/>
            <person name="Yan H."/>
        </authorList>
    </citation>
    <scope>NUCLEOTIDE SEQUENCE</scope>
    <source>
        <strain evidence="10">NBD5</strain>
    </source>
</reference>
<gene>
    <name evidence="10" type="ORF">LHA26_10160</name>
</gene>
<feature type="transmembrane region" description="Helical" evidence="8">
    <location>
        <begin position="59"/>
        <end position="88"/>
    </location>
</feature>
<dbReference type="EC" id="2.7.13.3" evidence="2"/>
<dbReference type="Gene3D" id="3.30.565.10">
    <property type="entry name" value="Histidine kinase-like ATPase, C-terminal domain"/>
    <property type="match status" value="1"/>
</dbReference>
<keyword evidence="8" id="KW-1133">Transmembrane helix</keyword>
<keyword evidence="4" id="KW-0808">Transferase</keyword>
<keyword evidence="3" id="KW-0597">Phosphoprotein</keyword>
<evidence type="ECO:0000256" key="1">
    <source>
        <dbReference type="ARBA" id="ARBA00000085"/>
    </source>
</evidence>
<evidence type="ECO:0000256" key="5">
    <source>
        <dbReference type="ARBA" id="ARBA00022741"/>
    </source>
</evidence>
<keyword evidence="7" id="KW-0067">ATP-binding</keyword>
<keyword evidence="11" id="KW-1185">Reference proteome</keyword>
<evidence type="ECO:0000313" key="10">
    <source>
        <dbReference type="EMBL" id="USI71690.1"/>
    </source>
</evidence>
<sequence length="352" mass="37277">MSGGRANALLERFLAWSLDHPLPAPLAIAAATLVITLAALIRLWFITNLLPWLVFIPPVLGIALATGWAVGAYAVLLAALLAAISIAGPASFPWLSRPQWAASLLFIAIGLGVARLAAALREAYRRSRADSVARGEMVALLTAREGQLELLNRELSHRLKNQLTLAQAIASQTLRQAEDLRGAGEALMVRLAALGRATDVLIAGEWSAAALHAVAQAALGHHEALAGRVRMQGPPLTVTAEVALALTLTLHELVTNATKYGALSTESGLVSLEWGLISSPDAPDSARFHLRWKEEGGPPVQPPARRGFGSVMIERSLRAYLQGDTAIAYDRDGLCFTIDAPAAGTVVQSEAD</sequence>
<evidence type="ECO:0000256" key="6">
    <source>
        <dbReference type="ARBA" id="ARBA00022777"/>
    </source>
</evidence>
<accession>A0ABY4X4A6</accession>
<keyword evidence="6 10" id="KW-0418">Kinase</keyword>
<feature type="transmembrane region" description="Helical" evidence="8">
    <location>
        <begin position="100"/>
        <end position="118"/>
    </location>
</feature>
<dbReference type="PANTHER" id="PTHR41523">
    <property type="entry name" value="TWO-COMPONENT SYSTEM SENSOR PROTEIN"/>
    <property type="match status" value="1"/>
</dbReference>
<proteinExistence type="predicted"/>
<dbReference type="InterPro" id="IPR036890">
    <property type="entry name" value="HATPase_C_sf"/>
</dbReference>
<dbReference type="InterPro" id="IPR011102">
    <property type="entry name" value="Sig_transdc_His_kinase_HWE"/>
</dbReference>
<evidence type="ECO:0000256" key="2">
    <source>
        <dbReference type="ARBA" id="ARBA00012438"/>
    </source>
</evidence>
<keyword evidence="5" id="KW-0547">Nucleotide-binding</keyword>
<keyword evidence="8" id="KW-0472">Membrane</keyword>
<organism evidence="10 11">
    <name type="scientific">Sphingomonas morindae</name>
    <dbReference type="NCBI Taxonomy" id="1541170"/>
    <lineage>
        <taxon>Bacteria</taxon>
        <taxon>Pseudomonadati</taxon>
        <taxon>Pseudomonadota</taxon>
        <taxon>Alphaproteobacteria</taxon>
        <taxon>Sphingomonadales</taxon>
        <taxon>Sphingomonadaceae</taxon>
        <taxon>Sphingomonas</taxon>
    </lineage>
</organism>
<keyword evidence="8" id="KW-0812">Transmembrane</keyword>
<evidence type="ECO:0000313" key="11">
    <source>
        <dbReference type="Proteomes" id="UP001056937"/>
    </source>
</evidence>
<dbReference type="Pfam" id="PF07536">
    <property type="entry name" value="HWE_HK"/>
    <property type="match status" value="1"/>
</dbReference>
<evidence type="ECO:0000256" key="3">
    <source>
        <dbReference type="ARBA" id="ARBA00022553"/>
    </source>
</evidence>
<dbReference type="SMART" id="SM00911">
    <property type="entry name" value="HWE_HK"/>
    <property type="match status" value="1"/>
</dbReference>